<accession>A0A0N4W497</accession>
<sequence>MDLRAFTSNSAELNKVFEEKEQVASAEHQNSMGLQWDTSADTITIQLPERPPPHIVWTKRKVLRHVASIYDPLGLI</sequence>
<dbReference type="WBParaSite" id="HPLM_0000470101-mRNA-1">
    <property type="protein sequence ID" value="HPLM_0000470101-mRNA-1"/>
    <property type="gene ID" value="HPLM_0000470101"/>
</dbReference>
<proteinExistence type="predicted"/>
<evidence type="ECO:0000313" key="2">
    <source>
        <dbReference type="Proteomes" id="UP000268014"/>
    </source>
</evidence>
<dbReference type="AlphaFoldDB" id="A0A0N4W497"/>
<organism evidence="3">
    <name type="scientific">Haemonchus placei</name>
    <name type="common">Barber's pole worm</name>
    <dbReference type="NCBI Taxonomy" id="6290"/>
    <lineage>
        <taxon>Eukaryota</taxon>
        <taxon>Metazoa</taxon>
        <taxon>Ecdysozoa</taxon>
        <taxon>Nematoda</taxon>
        <taxon>Chromadorea</taxon>
        <taxon>Rhabditida</taxon>
        <taxon>Rhabditina</taxon>
        <taxon>Rhabditomorpha</taxon>
        <taxon>Strongyloidea</taxon>
        <taxon>Trichostrongylidae</taxon>
        <taxon>Haemonchus</taxon>
    </lineage>
</organism>
<dbReference type="OrthoDB" id="5863270at2759"/>
<dbReference type="EMBL" id="UZAF01016239">
    <property type="protein sequence ID" value="VDO23822.1"/>
    <property type="molecule type" value="Genomic_DNA"/>
</dbReference>
<protein>
    <submittedName>
        <fullName evidence="1 3">Uncharacterized protein</fullName>
    </submittedName>
</protein>
<dbReference type="STRING" id="6290.A0A0N4W497"/>
<keyword evidence="2" id="KW-1185">Reference proteome</keyword>
<reference evidence="3" key="1">
    <citation type="submission" date="2017-02" db="UniProtKB">
        <authorList>
            <consortium name="WormBaseParasite"/>
        </authorList>
    </citation>
    <scope>IDENTIFICATION</scope>
</reference>
<evidence type="ECO:0000313" key="3">
    <source>
        <dbReference type="WBParaSite" id="HPLM_0000470101-mRNA-1"/>
    </source>
</evidence>
<reference evidence="1 2" key="2">
    <citation type="submission" date="2018-11" db="EMBL/GenBank/DDBJ databases">
        <authorList>
            <consortium name="Pathogen Informatics"/>
        </authorList>
    </citation>
    <scope>NUCLEOTIDE SEQUENCE [LARGE SCALE GENOMIC DNA]</scope>
    <source>
        <strain evidence="1 2">MHpl1</strain>
    </source>
</reference>
<evidence type="ECO:0000313" key="1">
    <source>
        <dbReference type="EMBL" id="VDO23822.1"/>
    </source>
</evidence>
<dbReference type="Proteomes" id="UP000268014">
    <property type="component" value="Unassembled WGS sequence"/>
</dbReference>
<name>A0A0N4W497_HAEPC</name>
<gene>
    <name evidence="1" type="ORF">HPLM_LOCUS4693</name>
</gene>